<dbReference type="AlphaFoldDB" id="A0A645JC79"/>
<organism evidence="2">
    <name type="scientific">bioreactor metagenome</name>
    <dbReference type="NCBI Taxonomy" id="1076179"/>
    <lineage>
        <taxon>unclassified sequences</taxon>
        <taxon>metagenomes</taxon>
        <taxon>ecological metagenomes</taxon>
    </lineage>
</organism>
<dbReference type="EMBL" id="VSSQ01136455">
    <property type="protein sequence ID" value="MPN60762.1"/>
    <property type="molecule type" value="Genomic_DNA"/>
</dbReference>
<evidence type="ECO:0000313" key="2">
    <source>
        <dbReference type="EMBL" id="MPN60762.1"/>
    </source>
</evidence>
<accession>A0A645JC79</accession>
<reference evidence="2" key="1">
    <citation type="submission" date="2019-08" db="EMBL/GenBank/DDBJ databases">
        <authorList>
            <person name="Kucharzyk K."/>
            <person name="Murdoch R.W."/>
            <person name="Higgins S."/>
            <person name="Loffler F."/>
        </authorList>
    </citation>
    <scope>NUCLEOTIDE SEQUENCE</scope>
</reference>
<protein>
    <submittedName>
        <fullName evidence="2">Uncharacterized protein</fullName>
    </submittedName>
</protein>
<keyword evidence="1" id="KW-0175">Coiled coil</keyword>
<gene>
    <name evidence="2" type="ORF">SDC9_208494</name>
</gene>
<feature type="coiled-coil region" evidence="1">
    <location>
        <begin position="12"/>
        <end position="63"/>
    </location>
</feature>
<proteinExistence type="predicted"/>
<comment type="caution">
    <text evidence="2">The sequence shown here is derived from an EMBL/GenBank/DDBJ whole genome shotgun (WGS) entry which is preliminary data.</text>
</comment>
<sequence>MQEITAQKNSKINEINNMIAAKNREISEIKASSMTETEKTLRLAALNKQLKYLETKKANTINTYNNKLNALKY</sequence>
<evidence type="ECO:0000256" key="1">
    <source>
        <dbReference type="SAM" id="Coils"/>
    </source>
</evidence>
<name>A0A645JC79_9ZZZZ</name>